<dbReference type="PROSITE" id="PS50056">
    <property type="entry name" value="TYR_PHOSPHATASE_2"/>
    <property type="match status" value="1"/>
</dbReference>
<dbReference type="Gene3D" id="3.90.190.10">
    <property type="entry name" value="Protein tyrosine phosphatase superfamily"/>
    <property type="match status" value="1"/>
</dbReference>
<keyword evidence="4" id="KW-1185">Reference proteome</keyword>
<organism evidence="3 4">
    <name type="scientific">Rhodococcus olei</name>
    <dbReference type="NCBI Taxonomy" id="2161675"/>
    <lineage>
        <taxon>Bacteria</taxon>
        <taxon>Bacillati</taxon>
        <taxon>Actinomycetota</taxon>
        <taxon>Actinomycetes</taxon>
        <taxon>Mycobacteriales</taxon>
        <taxon>Nocardiaceae</taxon>
        <taxon>Rhodococcus</taxon>
    </lineage>
</organism>
<dbReference type="EMBL" id="BAABFB010000050">
    <property type="protein sequence ID" value="GAA4482539.1"/>
    <property type="molecule type" value="Genomic_DNA"/>
</dbReference>
<dbReference type="InterPro" id="IPR016130">
    <property type="entry name" value="Tyr_Pase_AS"/>
</dbReference>
<dbReference type="Pfam" id="PF13350">
    <property type="entry name" value="Y_phosphatase3"/>
    <property type="match status" value="1"/>
</dbReference>
<evidence type="ECO:0000313" key="3">
    <source>
        <dbReference type="EMBL" id="GAA4482539.1"/>
    </source>
</evidence>
<dbReference type="RefSeq" id="WP_345347047.1">
    <property type="nucleotide sequence ID" value="NZ_BAABFB010000050.1"/>
</dbReference>
<gene>
    <name evidence="3" type="ORF">GCM10023094_32650</name>
</gene>
<dbReference type="PANTHER" id="PTHR31126">
    <property type="entry name" value="TYROSINE-PROTEIN PHOSPHATASE"/>
    <property type="match status" value="1"/>
</dbReference>
<comment type="similarity">
    <text evidence="1">Belongs to the protein-tyrosine phosphatase family.</text>
</comment>
<dbReference type="InterPro" id="IPR000387">
    <property type="entry name" value="Tyr_Pase_dom"/>
</dbReference>
<proteinExistence type="inferred from homology"/>
<name>A0ABP8P5X2_9NOCA</name>
<dbReference type="SUPFAM" id="SSF52799">
    <property type="entry name" value="(Phosphotyrosine protein) phosphatases II"/>
    <property type="match status" value="1"/>
</dbReference>
<evidence type="ECO:0000259" key="2">
    <source>
        <dbReference type="PROSITE" id="PS50056"/>
    </source>
</evidence>
<accession>A0ABP8P5X2</accession>
<dbReference type="InterPro" id="IPR026893">
    <property type="entry name" value="Tyr/Ser_Pase_IphP-type"/>
</dbReference>
<dbReference type="PANTHER" id="PTHR31126:SF1">
    <property type="entry name" value="TYROSINE SPECIFIC PROTEIN PHOSPHATASES DOMAIN-CONTAINING PROTEIN"/>
    <property type="match status" value="1"/>
</dbReference>
<sequence>MTTSAPASTFSKRLPLGGTYNFRDLGGIPIGSRTTKWNKLFRSDALHGLDATGRRSLRERGLGVVVDLRETNERADRPNALDGVGHRDVHAPIYDGEIEANLSAFDLEAVYGQMIAERGVNLTRAVRHIAVSGADPVLVHCTAGKDRTGLVIGLTLAAIGADHRDIVADYMVSEVMLSGEWADAMEEILRGYTVPEGVDLARLAVASPAALMRASLDAVVAEHGDARRYLLAHGMTTSELDDLSAALIA</sequence>
<reference evidence="4" key="1">
    <citation type="journal article" date="2019" name="Int. J. Syst. Evol. Microbiol.">
        <title>The Global Catalogue of Microorganisms (GCM) 10K type strain sequencing project: providing services to taxonomists for standard genome sequencing and annotation.</title>
        <authorList>
            <consortium name="The Broad Institute Genomics Platform"/>
            <consortium name="The Broad Institute Genome Sequencing Center for Infectious Disease"/>
            <person name="Wu L."/>
            <person name="Ma J."/>
        </authorList>
    </citation>
    <scope>NUCLEOTIDE SEQUENCE [LARGE SCALE GENOMIC DNA]</scope>
    <source>
        <strain evidence="4">JCM 32206</strain>
    </source>
</reference>
<feature type="domain" description="Tyrosine specific protein phosphatases" evidence="2">
    <location>
        <begin position="120"/>
        <end position="167"/>
    </location>
</feature>
<evidence type="ECO:0000313" key="4">
    <source>
        <dbReference type="Proteomes" id="UP001501183"/>
    </source>
</evidence>
<dbReference type="InterPro" id="IPR029021">
    <property type="entry name" value="Prot-tyrosine_phosphatase-like"/>
</dbReference>
<comment type="caution">
    <text evidence="3">The sequence shown here is derived from an EMBL/GenBank/DDBJ whole genome shotgun (WGS) entry which is preliminary data.</text>
</comment>
<dbReference type="Proteomes" id="UP001501183">
    <property type="component" value="Unassembled WGS sequence"/>
</dbReference>
<protein>
    <recommendedName>
        <fullName evidence="2">Tyrosine specific protein phosphatases domain-containing protein</fullName>
    </recommendedName>
</protein>
<evidence type="ECO:0000256" key="1">
    <source>
        <dbReference type="ARBA" id="ARBA00009580"/>
    </source>
</evidence>
<dbReference type="PROSITE" id="PS00383">
    <property type="entry name" value="TYR_PHOSPHATASE_1"/>
    <property type="match status" value="1"/>
</dbReference>